<dbReference type="UniPathway" id="UPA00629">
    <property type="reaction ID" value="UER00684"/>
</dbReference>
<dbReference type="GO" id="GO:0006043">
    <property type="term" value="P:glucosamine catabolic process"/>
    <property type="evidence" value="ECO:0007669"/>
    <property type="project" value="TreeGrafter"/>
</dbReference>
<dbReference type="HAMAP" id="MF_01241">
    <property type="entry name" value="GlcN6P_deamin"/>
    <property type="match status" value="1"/>
</dbReference>
<comment type="caution">
    <text evidence="6">The sequence shown here is derived from an EMBL/GenBank/DDBJ whole genome shotgun (WGS) entry which is preliminary data.</text>
</comment>
<keyword evidence="3 4" id="KW-0119">Carbohydrate metabolism</keyword>
<evidence type="ECO:0000256" key="2">
    <source>
        <dbReference type="ARBA" id="ARBA00022801"/>
    </source>
</evidence>
<dbReference type="GO" id="GO:0042802">
    <property type="term" value="F:identical protein binding"/>
    <property type="evidence" value="ECO:0007669"/>
    <property type="project" value="TreeGrafter"/>
</dbReference>
<dbReference type="CDD" id="cd01399">
    <property type="entry name" value="GlcN6P_deaminase"/>
    <property type="match status" value="1"/>
</dbReference>
<dbReference type="GO" id="GO:0004342">
    <property type="term" value="F:glucosamine-6-phosphate deaminase activity"/>
    <property type="evidence" value="ECO:0007669"/>
    <property type="project" value="UniProtKB-UniRule"/>
</dbReference>
<comment type="caution">
    <text evidence="4">Lacks conserved residue(s) required for the propagation of feature annotation.</text>
</comment>
<keyword evidence="7" id="KW-1185">Reference proteome</keyword>
<dbReference type="Proteomes" id="UP000290602">
    <property type="component" value="Unassembled WGS sequence"/>
</dbReference>
<reference evidence="6 7" key="1">
    <citation type="submission" date="2018-08" db="EMBL/GenBank/DDBJ databases">
        <title>Lactobacillus suantsai sp. nov., isolated from traditional fermented suan-tsai in Taiwan.</title>
        <authorList>
            <person name="Huang C.-H."/>
        </authorList>
    </citation>
    <scope>NUCLEOTIDE SEQUENCE [LARGE SCALE GENOMIC DNA]</scope>
    <source>
        <strain evidence="6 7">BCRC 12945</strain>
    </source>
</reference>
<dbReference type="InterPro" id="IPR004547">
    <property type="entry name" value="Glucosamine6P_isomerase"/>
</dbReference>
<dbReference type="Gene3D" id="3.40.50.1360">
    <property type="match status" value="1"/>
</dbReference>
<dbReference type="Pfam" id="PF01182">
    <property type="entry name" value="Glucosamine_iso"/>
    <property type="match status" value="1"/>
</dbReference>
<dbReference type="FunFam" id="3.40.50.1360:FF:000003">
    <property type="entry name" value="Glucosamine-6-phosphate deaminase"/>
    <property type="match status" value="1"/>
</dbReference>
<feature type="active site" description="For ring-opening step" evidence="4">
    <location>
        <position position="141"/>
    </location>
</feature>
<accession>A0A4Q0VM45</accession>
<organism evidence="6 7">
    <name type="scientific">Levilactobacillus suantsaii</name>
    <dbReference type="NCBI Taxonomy" id="2292255"/>
    <lineage>
        <taxon>Bacteria</taxon>
        <taxon>Bacillati</taxon>
        <taxon>Bacillota</taxon>
        <taxon>Bacilli</taxon>
        <taxon>Lactobacillales</taxon>
        <taxon>Lactobacillaceae</taxon>
        <taxon>Levilactobacillus</taxon>
    </lineage>
</organism>
<feature type="active site" description="For ring-opening step" evidence="4">
    <location>
        <position position="134"/>
    </location>
</feature>
<evidence type="ECO:0000256" key="1">
    <source>
        <dbReference type="ARBA" id="ARBA00000644"/>
    </source>
</evidence>
<dbReference type="PANTHER" id="PTHR11280">
    <property type="entry name" value="GLUCOSAMINE-6-PHOSPHATE ISOMERASE"/>
    <property type="match status" value="1"/>
</dbReference>
<gene>
    <name evidence="4" type="primary">nagB</name>
    <name evidence="6" type="ORF">DXH47_00325</name>
</gene>
<evidence type="ECO:0000256" key="4">
    <source>
        <dbReference type="HAMAP-Rule" id="MF_01241"/>
    </source>
</evidence>
<dbReference type="InterPro" id="IPR006148">
    <property type="entry name" value="Glc/Gal-6P_isomerase"/>
</dbReference>
<protein>
    <recommendedName>
        <fullName evidence="4">Glucosamine-6-phosphate deaminase</fullName>
        <ecNumber evidence="4">3.5.99.6</ecNumber>
    </recommendedName>
    <alternativeName>
        <fullName evidence="4">GlcN6P deaminase</fullName>
        <shortName evidence="4">GNPDA</shortName>
    </alternativeName>
    <alternativeName>
        <fullName evidence="4">Glucosamine-6-phosphate isomerase</fullName>
    </alternativeName>
</protein>
<proteinExistence type="inferred from homology"/>
<dbReference type="InterPro" id="IPR037171">
    <property type="entry name" value="NagB/RpiA_transferase-like"/>
</dbReference>
<dbReference type="EC" id="3.5.99.6" evidence="4"/>
<evidence type="ECO:0000313" key="7">
    <source>
        <dbReference type="Proteomes" id="UP000290602"/>
    </source>
</evidence>
<feature type="domain" description="Glucosamine/galactosamine-6-phosphate isomerase" evidence="5">
    <location>
        <begin position="34"/>
        <end position="224"/>
    </location>
</feature>
<sequence length="240" mass="25634">MTQLQNMHVQIVKDPAAGGVAGFKVFQQALAAGAKVFGLATGSTPISIYDQLTASDLDFSQLTSINLDEYVGLGSDHPQSYRYFMQHHLFNAKPFAHSYVPDGLNTDADTETKRYESIIAANPIDLQLLGLGRNGHVGFNEPGTAPQSTTHKVALTPSTIAANARFFDNADEVPRYAYSMGIGTILKAKQILIVAYGAEKAAAVAAMLQGPVTADVPASFLQTHPNVTVILDEQAASQLK</sequence>
<evidence type="ECO:0000259" key="5">
    <source>
        <dbReference type="Pfam" id="PF01182"/>
    </source>
</evidence>
<comment type="function">
    <text evidence="4">Catalyzes the reversible isomerization-deamination of glucosamine 6-phosphate (GlcN6P) to form fructose 6-phosphate (Fru6P) and ammonium ion.</text>
</comment>
<feature type="active site" description="Proton acceptor; for enolization step" evidence="4">
    <location>
        <position position="68"/>
    </location>
</feature>
<dbReference type="GO" id="GO:0019262">
    <property type="term" value="P:N-acetylneuraminate catabolic process"/>
    <property type="evidence" value="ECO:0007669"/>
    <property type="project" value="UniProtKB-UniRule"/>
</dbReference>
<comment type="pathway">
    <text evidence="4">Amino-sugar metabolism; N-acetylneuraminate degradation; D-fructose 6-phosphate from N-acetylneuraminate: step 5/5.</text>
</comment>
<dbReference type="GO" id="GO:0005975">
    <property type="term" value="P:carbohydrate metabolic process"/>
    <property type="evidence" value="ECO:0007669"/>
    <property type="project" value="InterPro"/>
</dbReference>
<dbReference type="EMBL" id="QXIL01000001">
    <property type="protein sequence ID" value="RXI80162.1"/>
    <property type="molecule type" value="Genomic_DNA"/>
</dbReference>
<dbReference type="PANTHER" id="PTHR11280:SF5">
    <property type="entry name" value="GLUCOSAMINE-6-PHOSPHATE ISOMERASE"/>
    <property type="match status" value="1"/>
</dbReference>
<dbReference type="SUPFAM" id="SSF100950">
    <property type="entry name" value="NagB/RpiA/CoA transferase-like"/>
    <property type="match status" value="1"/>
</dbReference>
<dbReference type="PROSITE" id="PS01161">
    <property type="entry name" value="GLC_GALNAC_ISOMERASE"/>
    <property type="match status" value="1"/>
</dbReference>
<evidence type="ECO:0000313" key="6">
    <source>
        <dbReference type="EMBL" id="RXI80162.1"/>
    </source>
</evidence>
<dbReference type="GO" id="GO:0006046">
    <property type="term" value="P:N-acetylglucosamine catabolic process"/>
    <property type="evidence" value="ECO:0007669"/>
    <property type="project" value="TreeGrafter"/>
</dbReference>
<keyword evidence="2 4" id="KW-0378">Hydrolase</keyword>
<name>A0A4Q0VM45_9LACO</name>
<dbReference type="AlphaFoldDB" id="A0A4Q0VM45"/>
<feature type="active site" description="Proton acceptor; for ring-opening step" evidence="4">
    <location>
        <position position="136"/>
    </location>
</feature>
<dbReference type="GO" id="GO:0005737">
    <property type="term" value="C:cytoplasm"/>
    <property type="evidence" value="ECO:0007669"/>
    <property type="project" value="TreeGrafter"/>
</dbReference>
<dbReference type="InterPro" id="IPR018321">
    <property type="entry name" value="Glucosamine6P_isomerase_CS"/>
</dbReference>
<evidence type="ECO:0000256" key="3">
    <source>
        <dbReference type="ARBA" id="ARBA00023277"/>
    </source>
</evidence>
<comment type="catalytic activity">
    <reaction evidence="1 4">
        <text>alpha-D-glucosamine 6-phosphate + H2O = beta-D-fructose 6-phosphate + NH4(+)</text>
        <dbReference type="Rhea" id="RHEA:12172"/>
        <dbReference type="ChEBI" id="CHEBI:15377"/>
        <dbReference type="ChEBI" id="CHEBI:28938"/>
        <dbReference type="ChEBI" id="CHEBI:57634"/>
        <dbReference type="ChEBI" id="CHEBI:75989"/>
        <dbReference type="EC" id="3.5.99.6"/>
    </reaction>
</comment>
<dbReference type="OrthoDB" id="9791139at2"/>
<comment type="similarity">
    <text evidence="4">Belongs to the glucosamine/galactosamine-6-phosphate isomerase family. NagB subfamily.</text>
</comment>